<accession>A0A9N7VTK5</accession>
<feature type="region of interest" description="Disordered" evidence="1">
    <location>
        <begin position="80"/>
        <end position="99"/>
    </location>
</feature>
<evidence type="ECO:0000313" key="2">
    <source>
        <dbReference type="EMBL" id="CAB1456948.1"/>
    </source>
</evidence>
<dbReference type="AlphaFoldDB" id="A0A9N7VTK5"/>
<organism evidence="2 3">
    <name type="scientific">Pleuronectes platessa</name>
    <name type="common">European plaice</name>
    <dbReference type="NCBI Taxonomy" id="8262"/>
    <lineage>
        <taxon>Eukaryota</taxon>
        <taxon>Metazoa</taxon>
        <taxon>Chordata</taxon>
        <taxon>Craniata</taxon>
        <taxon>Vertebrata</taxon>
        <taxon>Euteleostomi</taxon>
        <taxon>Actinopterygii</taxon>
        <taxon>Neopterygii</taxon>
        <taxon>Teleostei</taxon>
        <taxon>Neoteleostei</taxon>
        <taxon>Acanthomorphata</taxon>
        <taxon>Carangaria</taxon>
        <taxon>Pleuronectiformes</taxon>
        <taxon>Pleuronectoidei</taxon>
        <taxon>Pleuronectidae</taxon>
        <taxon>Pleuronectes</taxon>
    </lineage>
</organism>
<protein>
    <submittedName>
        <fullName evidence="2">Uncharacterized protein</fullName>
    </submittedName>
</protein>
<sequence length="110" mass="11843">MRGREKANKNKKGGEKQFMRGFFSFFLEPSLRLCSQLGMDEHVCWMMELLRPGGGCSPLVSGSDMKLWAAARGPTLPESRVDKDEAAAASAPAPATNAQTNGLDGLLISV</sequence>
<evidence type="ECO:0000256" key="1">
    <source>
        <dbReference type="SAM" id="MobiDB-lite"/>
    </source>
</evidence>
<dbReference type="Proteomes" id="UP001153269">
    <property type="component" value="Unassembled WGS sequence"/>
</dbReference>
<reference evidence="2" key="1">
    <citation type="submission" date="2020-03" db="EMBL/GenBank/DDBJ databases">
        <authorList>
            <person name="Weist P."/>
        </authorList>
    </citation>
    <scope>NUCLEOTIDE SEQUENCE</scope>
</reference>
<proteinExistence type="predicted"/>
<keyword evidence="3" id="KW-1185">Reference proteome</keyword>
<dbReference type="EMBL" id="CADEAL010004319">
    <property type="protein sequence ID" value="CAB1456948.1"/>
    <property type="molecule type" value="Genomic_DNA"/>
</dbReference>
<name>A0A9N7VTK5_PLEPL</name>
<comment type="caution">
    <text evidence="2">The sequence shown here is derived from an EMBL/GenBank/DDBJ whole genome shotgun (WGS) entry which is preliminary data.</text>
</comment>
<feature type="compositionally biased region" description="Low complexity" evidence="1">
    <location>
        <begin position="87"/>
        <end position="99"/>
    </location>
</feature>
<gene>
    <name evidence="2" type="ORF">PLEPLA_LOCUS44751</name>
</gene>
<evidence type="ECO:0000313" key="3">
    <source>
        <dbReference type="Proteomes" id="UP001153269"/>
    </source>
</evidence>